<keyword evidence="5 7" id="KW-0659">Purine metabolism</keyword>
<dbReference type="EC" id="3.5.2.17" evidence="7"/>
<dbReference type="Proteomes" id="UP000283469">
    <property type="component" value="Unassembled WGS sequence"/>
</dbReference>
<dbReference type="NCBIfam" id="TIGR02962">
    <property type="entry name" value="hdxy_isourate"/>
    <property type="match status" value="1"/>
</dbReference>
<evidence type="ECO:0000256" key="2">
    <source>
        <dbReference type="ARBA" id="ARBA00002704"/>
    </source>
</evidence>
<dbReference type="Pfam" id="PF00576">
    <property type="entry name" value="Transthyretin"/>
    <property type="match status" value="1"/>
</dbReference>
<evidence type="ECO:0000313" key="9">
    <source>
        <dbReference type="EMBL" id="RJG56293.1"/>
    </source>
</evidence>
<dbReference type="GO" id="GO:0006144">
    <property type="term" value="P:purine nucleobase metabolic process"/>
    <property type="evidence" value="ECO:0007669"/>
    <property type="project" value="UniProtKB-KW"/>
</dbReference>
<name>A0A418YVM0_9SPHN</name>
<accession>A0A418YVM0</accession>
<dbReference type="PROSITE" id="PS00769">
    <property type="entry name" value="TRANSTHYRETIN_2"/>
    <property type="match status" value="1"/>
</dbReference>
<comment type="function">
    <text evidence="2">Catalyzes the hydrolysis of 5-hydroxyisourate (HIU) to 2-oxo-4-hydroxy-4-carboxy-5-ureidoimidazoline (OHCU).</text>
</comment>
<reference evidence="9 10" key="1">
    <citation type="submission" date="2018-08" db="EMBL/GenBank/DDBJ databases">
        <title>Sphingobium sp. EO9.</title>
        <authorList>
            <person name="Park Y."/>
            <person name="Kim K.H."/>
            <person name="Jeon C.O."/>
        </authorList>
    </citation>
    <scope>NUCLEOTIDE SEQUENCE [LARGE SCALE GENOMIC DNA]</scope>
    <source>
        <strain evidence="9 10">EO9</strain>
    </source>
</reference>
<dbReference type="OrthoDB" id="9792386at2"/>
<dbReference type="InterPro" id="IPR036817">
    <property type="entry name" value="Transthyretin/HIU_hydrolase_sf"/>
</dbReference>
<comment type="subunit">
    <text evidence="4 7">Homotetramer.</text>
</comment>
<dbReference type="RefSeq" id="WP_119744628.1">
    <property type="nucleotide sequence ID" value="NZ_QVRA01000004.1"/>
</dbReference>
<proteinExistence type="inferred from homology"/>
<evidence type="ECO:0000256" key="4">
    <source>
        <dbReference type="ARBA" id="ARBA00011881"/>
    </source>
</evidence>
<dbReference type="CDD" id="cd05822">
    <property type="entry name" value="TLP_HIUase"/>
    <property type="match status" value="1"/>
</dbReference>
<organism evidence="9 10">
    <name type="scientific">Sphingobium terrigena</name>
    <dbReference type="NCBI Taxonomy" id="2304063"/>
    <lineage>
        <taxon>Bacteria</taxon>
        <taxon>Pseudomonadati</taxon>
        <taxon>Pseudomonadota</taxon>
        <taxon>Alphaproteobacteria</taxon>
        <taxon>Sphingomonadales</taxon>
        <taxon>Sphingomonadaceae</taxon>
        <taxon>Sphingobium</taxon>
    </lineage>
</organism>
<evidence type="ECO:0000256" key="7">
    <source>
        <dbReference type="RuleBase" id="RU361270"/>
    </source>
</evidence>
<dbReference type="InterPro" id="IPR023416">
    <property type="entry name" value="Transthyretin/HIU_hydrolase_d"/>
</dbReference>
<gene>
    <name evidence="9" type="primary">uraH</name>
    <name evidence="9" type="ORF">D0Z70_06520</name>
</gene>
<dbReference type="AlphaFoldDB" id="A0A418YVM0"/>
<dbReference type="GO" id="GO:0033971">
    <property type="term" value="F:hydroxyisourate hydrolase activity"/>
    <property type="evidence" value="ECO:0007669"/>
    <property type="project" value="UniProtKB-EC"/>
</dbReference>
<keyword evidence="10" id="KW-1185">Reference proteome</keyword>
<evidence type="ECO:0000256" key="6">
    <source>
        <dbReference type="ARBA" id="ARBA00022801"/>
    </source>
</evidence>
<dbReference type="InterPro" id="IPR023419">
    <property type="entry name" value="Transthyretin_CS"/>
</dbReference>
<dbReference type="EMBL" id="QVRA01000004">
    <property type="protein sequence ID" value="RJG56293.1"/>
    <property type="molecule type" value="Genomic_DNA"/>
</dbReference>
<evidence type="ECO:0000313" key="10">
    <source>
        <dbReference type="Proteomes" id="UP000283469"/>
    </source>
</evidence>
<evidence type="ECO:0000256" key="5">
    <source>
        <dbReference type="ARBA" id="ARBA00022631"/>
    </source>
</evidence>
<dbReference type="PANTHER" id="PTHR10395">
    <property type="entry name" value="URICASE AND TRANSTHYRETIN-RELATED"/>
    <property type="match status" value="1"/>
</dbReference>
<comment type="similarity">
    <text evidence="3 7">Belongs to the transthyretin family. 5-hydroxyisourate hydrolase subfamily.</text>
</comment>
<dbReference type="SUPFAM" id="SSF49472">
    <property type="entry name" value="Transthyretin (synonym: prealbumin)"/>
    <property type="match status" value="1"/>
</dbReference>
<protein>
    <recommendedName>
        <fullName evidence="7">5-hydroxyisourate hydrolase</fullName>
        <shortName evidence="7">HIU hydrolase</shortName>
        <shortName evidence="7">HIUHase</shortName>
        <ecNumber evidence="7">3.5.2.17</ecNumber>
    </recommendedName>
</protein>
<dbReference type="Gene3D" id="2.60.40.180">
    <property type="entry name" value="Transthyretin/hydroxyisourate hydrolase domain"/>
    <property type="match status" value="1"/>
</dbReference>
<dbReference type="InterPro" id="IPR014306">
    <property type="entry name" value="Hydroxyisourate_hydrolase"/>
</dbReference>
<feature type="domain" description="Transthyretin/hydroxyisourate hydrolase" evidence="8">
    <location>
        <begin position="5"/>
        <end position="109"/>
    </location>
</feature>
<comment type="catalytic activity">
    <reaction evidence="1 7">
        <text>5-hydroxyisourate + H2O = 5-hydroxy-2-oxo-4-ureido-2,5-dihydro-1H-imidazole-5-carboxylate + H(+)</text>
        <dbReference type="Rhea" id="RHEA:23736"/>
        <dbReference type="ChEBI" id="CHEBI:15377"/>
        <dbReference type="ChEBI" id="CHEBI:15378"/>
        <dbReference type="ChEBI" id="CHEBI:18072"/>
        <dbReference type="ChEBI" id="CHEBI:58639"/>
        <dbReference type="EC" id="3.5.2.17"/>
    </reaction>
</comment>
<evidence type="ECO:0000256" key="1">
    <source>
        <dbReference type="ARBA" id="ARBA00001043"/>
    </source>
</evidence>
<keyword evidence="6 7" id="KW-0378">Hydrolase</keyword>
<comment type="caution">
    <text evidence="9">The sequence shown here is derived from an EMBL/GenBank/DDBJ whole genome shotgun (WGS) entry which is preliminary data.</text>
</comment>
<dbReference type="PANTHER" id="PTHR10395:SF7">
    <property type="entry name" value="5-HYDROXYISOURATE HYDROLASE"/>
    <property type="match status" value="1"/>
</dbReference>
<evidence type="ECO:0000256" key="3">
    <source>
        <dbReference type="ARBA" id="ARBA00009850"/>
    </source>
</evidence>
<evidence type="ECO:0000259" key="8">
    <source>
        <dbReference type="Pfam" id="PF00576"/>
    </source>
</evidence>
<sequence>MMASLSTHVLDTSHGCPAAGVALRLMDGDGTVLFAGVTDADGRCPGLPALAPGRYRLAFAVAPYFAGRGVDLPDPPFLDSITLDFGIADAGHYHVPLLVSPYGYSTYRGS</sequence>